<evidence type="ECO:0000313" key="1">
    <source>
        <dbReference type="EMBL" id="KAK9200116.1"/>
    </source>
</evidence>
<proteinExistence type="predicted"/>
<dbReference type="PANTHER" id="PTHR44083">
    <property type="entry name" value="TOPLESS-RELATED PROTEIN 1-RELATED"/>
    <property type="match status" value="1"/>
</dbReference>
<comment type="caution">
    <text evidence="1">The sequence shown here is derived from an EMBL/GenBank/DDBJ whole genome shotgun (WGS) entry which is preliminary data.</text>
</comment>
<keyword evidence="2" id="KW-1185">Reference proteome</keyword>
<evidence type="ECO:0000313" key="2">
    <source>
        <dbReference type="Proteomes" id="UP001428341"/>
    </source>
</evidence>
<dbReference type="Proteomes" id="UP001428341">
    <property type="component" value="Unassembled WGS sequence"/>
</dbReference>
<reference evidence="1 2" key="1">
    <citation type="submission" date="2024-05" db="EMBL/GenBank/DDBJ databases">
        <title>Haplotype-resolved chromosome-level genome assembly of Huyou (Citrus changshanensis).</title>
        <authorList>
            <person name="Miao C."/>
            <person name="Chen W."/>
            <person name="Wu Y."/>
            <person name="Wang L."/>
            <person name="Zhao S."/>
            <person name="Grierson D."/>
            <person name="Xu C."/>
            <person name="Chen K."/>
        </authorList>
    </citation>
    <scope>NUCLEOTIDE SEQUENCE [LARGE SCALE GENOMIC DNA]</scope>
    <source>
        <strain evidence="1">01-14</strain>
        <tissue evidence="1">Leaf</tissue>
    </source>
</reference>
<protein>
    <submittedName>
        <fullName evidence="1">Uncharacterized protein</fullName>
    </submittedName>
</protein>
<gene>
    <name evidence="1" type="ORF">WN944_015312</name>
</gene>
<dbReference type="InterPro" id="IPR027728">
    <property type="entry name" value="Topless_fam"/>
</dbReference>
<dbReference type="GO" id="GO:0006355">
    <property type="term" value="P:regulation of DNA-templated transcription"/>
    <property type="evidence" value="ECO:0007669"/>
    <property type="project" value="InterPro"/>
</dbReference>
<dbReference type="PANTHER" id="PTHR44083:SF48">
    <property type="entry name" value="TOPLESS-RELATED PROTEIN 4"/>
    <property type="match status" value="1"/>
</dbReference>
<accession>A0AAP0M790</accession>
<name>A0AAP0M790_9ROSI</name>
<sequence length="166" mass="18078">MVQILVQNYFYAPPICAAYAGESATPANAPRNPLVAVLSNCALDSSFVFNPVMGSSLIQQISLLRLCLWRIIASALAASPKADSETVQKRERLLGISDEVNNQLLNTLSVECKSCSHAHQLSSYNDLPKKIMGDLNQCSSVKSMDFHPVQQTLLFVVTSCGGITMW</sequence>
<organism evidence="1 2">
    <name type="scientific">Citrus x changshan-huyou</name>
    <dbReference type="NCBI Taxonomy" id="2935761"/>
    <lineage>
        <taxon>Eukaryota</taxon>
        <taxon>Viridiplantae</taxon>
        <taxon>Streptophyta</taxon>
        <taxon>Embryophyta</taxon>
        <taxon>Tracheophyta</taxon>
        <taxon>Spermatophyta</taxon>
        <taxon>Magnoliopsida</taxon>
        <taxon>eudicotyledons</taxon>
        <taxon>Gunneridae</taxon>
        <taxon>Pentapetalae</taxon>
        <taxon>rosids</taxon>
        <taxon>malvids</taxon>
        <taxon>Sapindales</taxon>
        <taxon>Rutaceae</taxon>
        <taxon>Aurantioideae</taxon>
        <taxon>Citrus</taxon>
    </lineage>
</organism>
<dbReference type="AlphaFoldDB" id="A0AAP0M790"/>
<dbReference type="EMBL" id="JBCGBO010000005">
    <property type="protein sequence ID" value="KAK9200116.1"/>
    <property type="molecule type" value="Genomic_DNA"/>
</dbReference>